<keyword evidence="2" id="KW-0808">Transferase</keyword>
<dbReference type="InterPro" id="IPR041577">
    <property type="entry name" value="RT_RNaseH_2"/>
</dbReference>
<dbReference type="FunFam" id="3.30.420.10:FF:000032">
    <property type="entry name" value="Retrovirus-related Pol polyprotein from transposon 297-like Protein"/>
    <property type="match status" value="1"/>
</dbReference>
<comment type="caution">
    <text evidence="9">The sequence shown here is derived from an EMBL/GenBank/DDBJ whole genome shotgun (WGS) entry which is preliminary data.</text>
</comment>
<dbReference type="InterPro" id="IPR043502">
    <property type="entry name" value="DNA/RNA_pol_sf"/>
</dbReference>
<dbReference type="PROSITE" id="PS50878">
    <property type="entry name" value="RT_POL"/>
    <property type="match status" value="1"/>
</dbReference>
<feature type="domain" description="Integrase catalytic" evidence="8">
    <location>
        <begin position="1185"/>
        <end position="1342"/>
    </location>
</feature>
<protein>
    <recommendedName>
        <fullName evidence="1">RNA-directed DNA polymerase</fullName>
        <ecNumber evidence="1">2.7.7.49</ecNumber>
    </recommendedName>
</protein>
<evidence type="ECO:0000256" key="3">
    <source>
        <dbReference type="ARBA" id="ARBA00022695"/>
    </source>
</evidence>
<keyword evidence="3" id="KW-0548">Nucleotidyltransferase</keyword>
<dbReference type="PANTHER" id="PTHR37984">
    <property type="entry name" value="PROTEIN CBG26694"/>
    <property type="match status" value="1"/>
</dbReference>
<dbReference type="CDD" id="cd00303">
    <property type="entry name" value="retropepsin_like"/>
    <property type="match status" value="1"/>
</dbReference>
<evidence type="ECO:0000313" key="9">
    <source>
        <dbReference type="EMBL" id="GBN39524.1"/>
    </source>
</evidence>
<gene>
    <name evidence="9" type="primary">Tf2-6_30</name>
    <name evidence="9" type="ORF">AVEN_124147_2</name>
</gene>
<evidence type="ECO:0000256" key="1">
    <source>
        <dbReference type="ARBA" id="ARBA00012493"/>
    </source>
</evidence>
<dbReference type="Gene3D" id="2.40.70.10">
    <property type="entry name" value="Acid Proteases"/>
    <property type="match status" value="1"/>
</dbReference>
<dbReference type="Gene3D" id="1.10.340.70">
    <property type="match status" value="1"/>
</dbReference>
<dbReference type="FunFam" id="3.30.70.270:FF:000020">
    <property type="entry name" value="Transposon Tf2-6 polyprotein-like Protein"/>
    <property type="match status" value="1"/>
</dbReference>
<reference evidence="9 10" key="1">
    <citation type="journal article" date="2019" name="Sci. Rep.">
        <title>Orb-weaving spider Araneus ventricosus genome elucidates the spidroin gene catalogue.</title>
        <authorList>
            <person name="Kono N."/>
            <person name="Nakamura H."/>
            <person name="Ohtoshi R."/>
            <person name="Moran D.A.P."/>
            <person name="Shinohara A."/>
            <person name="Yoshida Y."/>
            <person name="Fujiwara M."/>
            <person name="Mori M."/>
            <person name="Tomita M."/>
            <person name="Arakawa K."/>
        </authorList>
    </citation>
    <scope>NUCLEOTIDE SEQUENCE [LARGE SCALE GENOMIC DNA]</scope>
</reference>
<dbReference type="GO" id="GO:0004519">
    <property type="term" value="F:endonuclease activity"/>
    <property type="evidence" value="ECO:0007669"/>
    <property type="project" value="UniProtKB-KW"/>
</dbReference>
<keyword evidence="10" id="KW-1185">Reference proteome</keyword>
<dbReference type="PROSITE" id="PS50994">
    <property type="entry name" value="INTEGRASE"/>
    <property type="match status" value="1"/>
</dbReference>
<dbReference type="Pfam" id="PF17921">
    <property type="entry name" value="Integrase_H2C2"/>
    <property type="match status" value="1"/>
</dbReference>
<dbReference type="GO" id="GO:0042575">
    <property type="term" value="C:DNA polymerase complex"/>
    <property type="evidence" value="ECO:0007669"/>
    <property type="project" value="UniProtKB-ARBA"/>
</dbReference>
<dbReference type="GO" id="GO:0003964">
    <property type="term" value="F:RNA-directed DNA polymerase activity"/>
    <property type="evidence" value="ECO:0007669"/>
    <property type="project" value="UniProtKB-EC"/>
</dbReference>
<dbReference type="Gene3D" id="3.30.420.10">
    <property type="entry name" value="Ribonuclease H-like superfamily/Ribonuclease H"/>
    <property type="match status" value="1"/>
</dbReference>
<dbReference type="SUPFAM" id="SSF56672">
    <property type="entry name" value="DNA/RNA polymerases"/>
    <property type="match status" value="1"/>
</dbReference>
<dbReference type="SUPFAM" id="SSF53098">
    <property type="entry name" value="Ribonuclease H-like"/>
    <property type="match status" value="1"/>
</dbReference>
<keyword evidence="5" id="KW-0255">Endonuclease</keyword>
<dbReference type="PANTHER" id="PTHR37984:SF5">
    <property type="entry name" value="PROTEIN NYNRIN-LIKE"/>
    <property type="match status" value="1"/>
</dbReference>
<dbReference type="Gene3D" id="3.10.10.10">
    <property type="entry name" value="HIV Type 1 Reverse Transcriptase, subunit A, domain 1"/>
    <property type="match status" value="1"/>
</dbReference>
<proteinExistence type="predicted"/>
<dbReference type="EC" id="2.7.7.49" evidence="1"/>
<organism evidence="9 10">
    <name type="scientific">Araneus ventricosus</name>
    <name type="common">Orbweaver spider</name>
    <name type="synonym">Epeira ventricosa</name>
    <dbReference type="NCBI Taxonomy" id="182803"/>
    <lineage>
        <taxon>Eukaryota</taxon>
        <taxon>Metazoa</taxon>
        <taxon>Ecdysozoa</taxon>
        <taxon>Arthropoda</taxon>
        <taxon>Chelicerata</taxon>
        <taxon>Arachnida</taxon>
        <taxon>Araneae</taxon>
        <taxon>Araneomorphae</taxon>
        <taxon>Entelegynae</taxon>
        <taxon>Araneoidea</taxon>
        <taxon>Araneidae</taxon>
        <taxon>Araneus</taxon>
    </lineage>
</organism>
<evidence type="ECO:0000256" key="5">
    <source>
        <dbReference type="ARBA" id="ARBA00022759"/>
    </source>
</evidence>
<dbReference type="InterPro" id="IPR000477">
    <property type="entry name" value="RT_dom"/>
</dbReference>
<dbReference type="InterPro" id="IPR050951">
    <property type="entry name" value="Retrovirus_Pol_polyprotein"/>
</dbReference>
<dbReference type="OrthoDB" id="10069439at2759"/>
<keyword evidence="5" id="KW-0378">Hydrolase</keyword>
<evidence type="ECO:0000256" key="2">
    <source>
        <dbReference type="ARBA" id="ARBA00022679"/>
    </source>
</evidence>
<dbReference type="InterPro" id="IPR021109">
    <property type="entry name" value="Peptidase_aspartic_dom_sf"/>
</dbReference>
<dbReference type="CDD" id="cd09274">
    <property type="entry name" value="RNase_HI_RT_Ty3"/>
    <property type="match status" value="1"/>
</dbReference>
<dbReference type="InterPro" id="IPR043128">
    <property type="entry name" value="Rev_trsase/Diguanyl_cyclase"/>
</dbReference>
<keyword evidence="4" id="KW-0540">Nuclease</keyword>
<dbReference type="InterPro" id="IPR012337">
    <property type="entry name" value="RNaseH-like_sf"/>
</dbReference>
<dbReference type="Pfam" id="PF00078">
    <property type="entry name" value="RVT_1"/>
    <property type="match status" value="1"/>
</dbReference>
<dbReference type="EMBL" id="BGPR01009360">
    <property type="protein sequence ID" value="GBN39524.1"/>
    <property type="molecule type" value="Genomic_DNA"/>
</dbReference>
<keyword evidence="6" id="KW-0511">Multifunctional enzyme</keyword>
<dbReference type="InterPro" id="IPR036397">
    <property type="entry name" value="RNaseH_sf"/>
</dbReference>
<dbReference type="CDD" id="cd01647">
    <property type="entry name" value="RT_LTR"/>
    <property type="match status" value="1"/>
</dbReference>
<evidence type="ECO:0000259" key="7">
    <source>
        <dbReference type="PROSITE" id="PS50878"/>
    </source>
</evidence>
<dbReference type="Gene3D" id="3.30.70.270">
    <property type="match status" value="2"/>
</dbReference>
<name>A0A4Y2NL07_ARAVE</name>
<dbReference type="GO" id="GO:0015074">
    <property type="term" value="P:DNA integration"/>
    <property type="evidence" value="ECO:0007669"/>
    <property type="project" value="InterPro"/>
</dbReference>
<accession>A0A4Y2NL07</accession>
<feature type="domain" description="Reverse transcriptase" evidence="7">
    <location>
        <begin position="643"/>
        <end position="829"/>
    </location>
</feature>
<dbReference type="InterPro" id="IPR001584">
    <property type="entry name" value="Integrase_cat-core"/>
</dbReference>
<evidence type="ECO:0000313" key="10">
    <source>
        <dbReference type="Proteomes" id="UP000499080"/>
    </source>
</evidence>
<dbReference type="GO" id="GO:0003676">
    <property type="term" value="F:nucleic acid binding"/>
    <property type="evidence" value="ECO:0007669"/>
    <property type="project" value="InterPro"/>
</dbReference>
<sequence>MAQSLISSLTPFKGGNENFDFFIKQFIEIAKLEKWGEAKKILVLKLNLKDEALKFLVSNPKLEELDHFDSLVKKLEEKFCKKPNFEEAQRQFNNLKQKVSQSISDLAEQVSSTTDKFSNPNNSEEENIVNLTEKLKLSKFIEALRPDIRVEVKKLGPKNFKSAVAIAKNIDNALSDDGAEINVTDCDINQILSQQLSTNKQILELSEKVNAISSQNLCVNSLTEAPATNSNNVQSYQQSPCQICGKLNHKANNCFHYTRGNYYRGNVRPNYNRTFRANNFHPYRSRANQRSNSGRGCRGANVSLIQPHIVDQIKTKTKVEYISRMVRIKTIDNTVVPYMSAINLKFKIEKKWFSNQFFVTLNSWNAQYHAILGYDFLQRNKVVIDTVNKQLLVGNQKFDFEENSPTNVCSETTDCDISESDKNKKESFEQINNNFGEKFNVSEETFHSLNVKIANNITVQPFSTEIINLKVPKNIAKNKDLIFIPKKNKLGYLINESLNVPTNANLFHTIIENNTNKVIHVRKNTIMGKLSTFDVNDIMSPSESEIYQINNLNLNEIHKMRRDELLKSDFKLDHLNDKDKKDMQDLLLKNYKVFSKSYKTLGETSAVIPEFSLLHNFPLQTKPYSIPLMAKKYAQQEINNLLEAGIIEPSSSSYCFPVIFIKKKQNPNDSNSEPKFRMVVDYRLLNSITETFKICLPKISEIIKNIAGRKIYCVLDLKSAFFQIKLRDEDKRKLAFCTEMGNFQPTRLPFGSKNSTSYFHTLISKCLNGITGKNVQFFLDDIIIAADSLCELKVTVQQVFDRLIKFNLTLDPAKLQLCKPEITYLGFDLNANGFSPSEQNVNKVANFPRPKNLKQVQMFLGMLNYFRGLIYDYAGIVEPLVKLTKKNTPFVWSVECENAFNTVQEIILKKPTLKNLNPNLPISLITDASKIAICGILLQKKDNIFYPLEFFSRKLTPAECKYPSIQRELLAIYASVKHFHDQLLGENFELLTDAKPLTEYQSLDKKPEIVARWLLYLGTFSFTPTHMTGSLNPADFLSRVVEENSLNVNNITLFQPNDKLSIQNISIEQKQDAILSKIMNDLSVNKQCKQYFLDVNSGLLMIKNAHKNKKKIVNRIVIPKSLIKVCIETAHAPHFGVRKTFEFIRHKYQWKGMYLDTKNFCEHCEKCLKNKPKAKLTQTQMIPKRNLAPGQCIAIDVVGKLPRSTDNKNFILTIIDHYSRYLEAYPLQNITSRTIINCLNKYFANFGLPKFLITDNATNFISNEMVEFLDRLNIQHRKSSIYYPMANGLLERAHRTMKESLASMCESTFQWSEKLLFFKLYYNNSIHSVTKFAPAEIFFGRKQNLPLDSFFEPVTVENESKYLKNIRNNMCSIRNEFAKNEEQYFKNNAPHIKGRKVPNFNLGDKVFVKNFSHPHVFQEKYKGPFEIIKILRNNNYVIKSLKDNKTMKLNVSKIFKQEQPRPNLRN</sequence>
<dbReference type="Proteomes" id="UP000499080">
    <property type="component" value="Unassembled WGS sequence"/>
</dbReference>
<evidence type="ECO:0000256" key="6">
    <source>
        <dbReference type="ARBA" id="ARBA00023268"/>
    </source>
</evidence>
<evidence type="ECO:0000256" key="4">
    <source>
        <dbReference type="ARBA" id="ARBA00022722"/>
    </source>
</evidence>
<dbReference type="Pfam" id="PF00665">
    <property type="entry name" value="rve"/>
    <property type="match status" value="1"/>
</dbReference>
<dbReference type="InterPro" id="IPR041588">
    <property type="entry name" value="Integrase_H2C2"/>
</dbReference>
<evidence type="ECO:0000259" key="8">
    <source>
        <dbReference type="PROSITE" id="PS50994"/>
    </source>
</evidence>
<dbReference type="Pfam" id="PF17919">
    <property type="entry name" value="RT_RNaseH_2"/>
    <property type="match status" value="1"/>
</dbReference>